<evidence type="ECO:0000256" key="4">
    <source>
        <dbReference type="ARBA" id="ARBA00022801"/>
    </source>
</evidence>
<evidence type="ECO:0000256" key="9">
    <source>
        <dbReference type="SAM" id="SignalP"/>
    </source>
</evidence>
<sequence length="500" mass="54780">MARQRSKLRLVFVFLLSLLNTSQIGRIGAIQFDYKDALSKSILFLQAQRSGKLPDDQQVTWRGDSGLQDGNLANVDLTGGYYDAGDNIKFGFPMAFTVTMLSWSAIEYTRQITQAGEMENLQSAIRWGTDYFLKAHTGPTQLYVQVGTPSSDHNCWERPEDMDTPRNLLQVNASSPGSDVAAETAAALAAASIVLRTTDEAYAEQLFSSATQLFQFADTYRGNFTGACPFYCSYSGYHDELLWAAAWLYKATGTTSYLQYVVENKCWVSTVSEFSWENKVAGLDVLMSKLYLSGQSSLKSYKSDADSFICANLPGSPSRKTSTTPGGLLYVRIGSNTQYAINMAFLAGLYTEYLESANINQVMCGTESFTLNDIVSFADSQANYVLGYNPANISLMVGFGSNYPQQAHHRGASITSIHIMPQVVGCSAGFNKWYSRNAPNPNVLTGAIVGGPNTVDHFDDKRSDSSCTEPTTYVNAPFVGMMARMAYSKSVSLTEPVTTD</sequence>
<dbReference type="SUPFAM" id="SSF48208">
    <property type="entry name" value="Six-hairpin glycosidases"/>
    <property type="match status" value="1"/>
</dbReference>
<keyword evidence="7" id="KW-0326">Glycosidase</keyword>
<dbReference type="GO" id="GO:0030245">
    <property type="term" value="P:cellulose catabolic process"/>
    <property type="evidence" value="ECO:0007669"/>
    <property type="project" value="UniProtKB-KW"/>
</dbReference>
<organism evidence="11 12">
    <name type="scientific">Marchantia polymorpha subsp. ruderalis</name>
    <dbReference type="NCBI Taxonomy" id="1480154"/>
    <lineage>
        <taxon>Eukaryota</taxon>
        <taxon>Viridiplantae</taxon>
        <taxon>Streptophyta</taxon>
        <taxon>Embryophyta</taxon>
        <taxon>Marchantiophyta</taxon>
        <taxon>Marchantiopsida</taxon>
        <taxon>Marchantiidae</taxon>
        <taxon>Marchantiales</taxon>
        <taxon>Marchantiaceae</taxon>
        <taxon>Marchantia</taxon>
    </lineage>
</organism>
<dbReference type="EC" id="3.2.1.4" evidence="3"/>
<keyword evidence="5" id="KW-0136">Cellulose degradation</keyword>
<evidence type="ECO:0000256" key="5">
    <source>
        <dbReference type="ARBA" id="ARBA00023001"/>
    </source>
</evidence>
<accession>A0A176WRR6</accession>
<comment type="similarity">
    <text evidence="2">Belongs to the glycosyl hydrolase 9 (cellulase E) family.</text>
</comment>
<proteinExistence type="inferred from homology"/>
<evidence type="ECO:0000256" key="6">
    <source>
        <dbReference type="ARBA" id="ARBA00023277"/>
    </source>
</evidence>
<dbReference type="FunFam" id="1.50.10.10:FF:000020">
    <property type="entry name" value="Endoglucanase"/>
    <property type="match status" value="1"/>
</dbReference>
<keyword evidence="12" id="KW-1185">Reference proteome</keyword>
<dbReference type="PANTHER" id="PTHR22298">
    <property type="entry name" value="ENDO-1,4-BETA-GLUCANASE"/>
    <property type="match status" value="1"/>
</dbReference>
<dbReference type="AlphaFoldDB" id="A0A176WRR6"/>
<dbReference type="Pfam" id="PF00759">
    <property type="entry name" value="Glyco_hydro_9"/>
    <property type="match status" value="1"/>
</dbReference>
<keyword evidence="8" id="KW-0624">Polysaccharide degradation</keyword>
<dbReference type="InterPro" id="IPR001701">
    <property type="entry name" value="Glyco_hydro_9"/>
</dbReference>
<dbReference type="GO" id="GO:0008810">
    <property type="term" value="F:cellulase activity"/>
    <property type="evidence" value="ECO:0007669"/>
    <property type="project" value="UniProtKB-EC"/>
</dbReference>
<name>A0A176WRR6_MARPO</name>
<dbReference type="Proteomes" id="UP000077202">
    <property type="component" value="Unassembled WGS sequence"/>
</dbReference>
<feature type="chain" id="PRO_5008052677" description="cellulase" evidence="9">
    <location>
        <begin position="25"/>
        <end position="500"/>
    </location>
</feature>
<keyword evidence="9" id="KW-0732">Signal</keyword>
<gene>
    <name evidence="11" type="ORF">AXG93_4225s1130</name>
</gene>
<keyword evidence="4" id="KW-0378">Hydrolase</keyword>
<evidence type="ECO:0000313" key="12">
    <source>
        <dbReference type="Proteomes" id="UP000077202"/>
    </source>
</evidence>
<dbReference type="InterPro" id="IPR012341">
    <property type="entry name" value="6hp_glycosidase-like_sf"/>
</dbReference>
<evidence type="ECO:0000256" key="3">
    <source>
        <dbReference type="ARBA" id="ARBA00012601"/>
    </source>
</evidence>
<dbReference type="InterPro" id="IPR008928">
    <property type="entry name" value="6-hairpin_glycosidase_sf"/>
</dbReference>
<evidence type="ECO:0000259" key="10">
    <source>
        <dbReference type="Pfam" id="PF00759"/>
    </source>
</evidence>
<evidence type="ECO:0000256" key="2">
    <source>
        <dbReference type="ARBA" id="ARBA00007072"/>
    </source>
</evidence>
<evidence type="ECO:0000313" key="11">
    <source>
        <dbReference type="EMBL" id="OAE35810.1"/>
    </source>
</evidence>
<feature type="signal peptide" evidence="9">
    <location>
        <begin position="1"/>
        <end position="24"/>
    </location>
</feature>
<dbReference type="Gene3D" id="1.50.10.10">
    <property type="match status" value="1"/>
</dbReference>
<reference evidence="11" key="1">
    <citation type="submission" date="2016-03" db="EMBL/GenBank/DDBJ databases">
        <title>Mechanisms controlling the formation of the plant cell surface in tip-growing cells are functionally conserved among land plants.</title>
        <authorList>
            <person name="Honkanen S."/>
            <person name="Jones V.A."/>
            <person name="Morieri G."/>
            <person name="Champion C."/>
            <person name="Hetherington A.J."/>
            <person name="Kelly S."/>
            <person name="Saint-Marcoux D."/>
            <person name="Proust H."/>
            <person name="Prescott H."/>
            <person name="Dolan L."/>
        </authorList>
    </citation>
    <scope>NUCLEOTIDE SEQUENCE [LARGE SCALE GENOMIC DNA]</scope>
    <source>
        <tissue evidence="11">Whole gametophyte</tissue>
    </source>
</reference>
<comment type="catalytic activity">
    <reaction evidence="1">
        <text>Endohydrolysis of (1-&gt;4)-beta-D-glucosidic linkages in cellulose, lichenin and cereal beta-D-glucans.</text>
        <dbReference type="EC" id="3.2.1.4"/>
    </reaction>
</comment>
<protein>
    <recommendedName>
        <fullName evidence="3">cellulase</fullName>
        <ecNumber evidence="3">3.2.1.4</ecNumber>
    </recommendedName>
</protein>
<feature type="domain" description="Glycoside hydrolase family 9" evidence="10">
    <location>
        <begin position="34"/>
        <end position="482"/>
    </location>
</feature>
<evidence type="ECO:0000256" key="8">
    <source>
        <dbReference type="ARBA" id="ARBA00023326"/>
    </source>
</evidence>
<evidence type="ECO:0000256" key="7">
    <source>
        <dbReference type="ARBA" id="ARBA00023295"/>
    </source>
</evidence>
<dbReference type="EMBL" id="LVLJ01000057">
    <property type="protein sequence ID" value="OAE35810.1"/>
    <property type="molecule type" value="Genomic_DNA"/>
</dbReference>
<comment type="caution">
    <text evidence="11">The sequence shown here is derived from an EMBL/GenBank/DDBJ whole genome shotgun (WGS) entry which is preliminary data.</text>
</comment>
<evidence type="ECO:0000256" key="1">
    <source>
        <dbReference type="ARBA" id="ARBA00000966"/>
    </source>
</evidence>
<keyword evidence="6" id="KW-0119">Carbohydrate metabolism</keyword>